<comment type="caution">
    <text evidence="3">The sequence shown here is derived from an EMBL/GenBank/DDBJ whole genome shotgun (WGS) entry which is preliminary data.</text>
</comment>
<dbReference type="InterPro" id="IPR052734">
    <property type="entry name" value="Nod_factor_acetyltransferase"/>
</dbReference>
<evidence type="ECO:0000256" key="1">
    <source>
        <dbReference type="SAM" id="Phobius"/>
    </source>
</evidence>
<feature type="transmembrane region" description="Helical" evidence="1">
    <location>
        <begin position="166"/>
        <end position="182"/>
    </location>
</feature>
<evidence type="ECO:0000259" key="2">
    <source>
        <dbReference type="Pfam" id="PF01757"/>
    </source>
</evidence>
<keyword evidence="1" id="KW-1133">Transmembrane helix</keyword>
<dbReference type="RefSeq" id="WP_186865859.1">
    <property type="nucleotide sequence ID" value="NZ_JACOPH010000001.1"/>
</dbReference>
<evidence type="ECO:0000313" key="3">
    <source>
        <dbReference type="EMBL" id="MBC5712809.1"/>
    </source>
</evidence>
<keyword evidence="3" id="KW-0012">Acyltransferase</keyword>
<feature type="transmembrane region" description="Helical" evidence="1">
    <location>
        <begin position="221"/>
        <end position="242"/>
    </location>
</feature>
<keyword evidence="1" id="KW-0472">Membrane</keyword>
<reference evidence="3" key="1">
    <citation type="submission" date="2020-08" db="EMBL/GenBank/DDBJ databases">
        <title>Genome public.</title>
        <authorList>
            <person name="Liu C."/>
            <person name="Sun Q."/>
        </authorList>
    </citation>
    <scope>NUCLEOTIDE SEQUENCE</scope>
    <source>
        <strain evidence="3">BX1005</strain>
    </source>
</reference>
<keyword evidence="1" id="KW-0812">Transmembrane</keyword>
<dbReference type="PANTHER" id="PTHR37312:SF1">
    <property type="entry name" value="MEMBRANE-BOUND ACYLTRANSFERASE YKRP-RELATED"/>
    <property type="match status" value="1"/>
</dbReference>
<name>A0A923RU30_9FIRM</name>
<feature type="transmembrane region" description="Helical" evidence="1">
    <location>
        <begin position="134"/>
        <end position="154"/>
    </location>
</feature>
<dbReference type="Proteomes" id="UP000606720">
    <property type="component" value="Unassembled WGS sequence"/>
</dbReference>
<dbReference type="PANTHER" id="PTHR37312">
    <property type="entry name" value="MEMBRANE-BOUND ACYLTRANSFERASE YKRP-RELATED"/>
    <property type="match status" value="1"/>
</dbReference>
<feature type="transmembrane region" description="Helical" evidence="1">
    <location>
        <begin position="188"/>
        <end position="209"/>
    </location>
</feature>
<dbReference type="AlphaFoldDB" id="A0A923RU30"/>
<keyword evidence="4" id="KW-1185">Reference proteome</keyword>
<organism evidence="3 4">
    <name type="scientific">Roseburia zhanii</name>
    <dbReference type="NCBI Taxonomy" id="2763064"/>
    <lineage>
        <taxon>Bacteria</taxon>
        <taxon>Bacillati</taxon>
        <taxon>Bacillota</taxon>
        <taxon>Clostridia</taxon>
        <taxon>Lachnospirales</taxon>
        <taxon>Lachnospiraceae</taxon>
        <taxon>Roseburia</taxon>
    </lineage>
</organism>
<keyword evidence="3" id="KW-0808">Transferase</keyword>
<accession>A0A923RU30</accession>
<dbReference type="InterPro" id="IPR002656">
    <property type="entry name" value="Acyl_transf_3_dom"/>
</dbReference>
<evidence type="ECO:0000313" key="4">
    <source>
        <dbReference type="Proteomes" id="UP000606720"/>
    </source>
</evidence>
<feature type="transmembrane region" description="Helical" evidence="1">
    <location>
        <begin position="325"/>
        <end position="343"/>
    </location>
</feature>
<feature type="transmembrane region" description="Helical" evidence="1">
    <location>
        <begin position="85"/>
        <end position="105"/>
    </location>
</feature>
<dbReference type="Pfam" id="PF01757">
    <property type="entry name" value="Acyl_transf_3"/>
    <property type="match status" value="1"/>
</dbReference>
<feature type="transmembrane region" description="Helical" evidence="1">
    <location>
        <begin position="12"/>
        <end position="31"/>
    </location>
</feature>
<dbReference type="GO" id="GO:0016747">
    <property type="term" value="F:acyltransferase activity, transferring groups other than amino-acyl groups"/>
    <property type="evidence" value="ECO:0007669"/>
    <property type="project" value="InterPro"/>
</dbReference>
<dbReference type="EMBL" id="JACOPH010000001">
    <property type="protein sequence ID" value="MBC5712809.1"/>
    <property type="molecule type" value="Genomic_DNA"/>
</dbReference>
<proteinExistence type="predicted"/>
<sequence>MTENIEKVQRDSYIDVIKGIGIFSIVIGHASWDIQLGSNTIHIGAFVYLYHLAIFFFCTGYLYKDVVDDYWKFVAKKLRGLYRPFIIYSVLYMLCRNLFIDMGILQGDKYTGGMWLITFTNVLTFNSIAEFLSAFWFLPVLFFAICFYAAINYLTRNFSLYFKHGGRVLCYLLIGIAGLFTVDQKYGLLYNLQISYLMVPVIALGHYFALYKEILKKIVNVFGLVISFAILVFVIESNIGIIELINFMIINKVLFYPVTLCGIWFCLCLGKLLCQSSLLEKIFSLAGRMSLDIMALHFLSFKLVDYIVCHVLGNTESMNAFPHTFVGLWPVYYIVGMVIPICMKKMEQRVVTNVKGKIYFLIGNYDKEIN</sequence>
<feature type="transmembrane region" description="Helical" evidence="1">
    <location>
        <begin position="43"/>
        <end position="64"/>
    </location>
</feature>
<feature type="domain" description="Acyltransferase 3" evidence="2">
    <location>
        <begin position="12"/>
        <end position="340"/>
    </location>
</feature>
<protein>
    <submittedName>
        <fullName evidence="3">Acyltransferase family protein</fullName>
    </submittedName>
</protein>
<feature type="transmembrane region" description="Helical" evidence="1">
    <location>
        <begin position="254"/>
        <end position="274"/>
    </location>
</feature>
<gene>
    <name evidence="3" type="ORF">H8S17_01060</name>
</gene>